<gene>
    <name evidence="1" type="ORF">HORIV_73460</name>
</gene>
<accession>A0ABM7GVX7</accession>
<proteinExistence type="predicted"/>
<keyword evidence="2" id="KW-1185">Reference proteome</keyword>
<protein>
    <submittedName>
        <fullName evidence="1">Uncharacterized protein</fullName>
    </submittedName>
</protein>
<dbReference type="EMBL" id="AP019416">
    <property type="protein sequence ID" value="BBI54925.1"/>
    <property type="molecule type" value="Genomic_DNA"/>
</dbReference>
<evidence type="ECO:0000313" key="2">
    <source>
        <dbReference type="Proteomes" id="UP000289555"/>
    </source>
</evidence>
<evidence type="ECO:0000313" key="1">
    <source>
        <dbReference type="EMBL" id="BBI54925.1"/>
    </source>
</evidence>
<dbReference type="Proteomes" id="UP000289555">
    <property type="component" value="Chromosome"/>
</dbReference>
<reference evidence="2" key="1">
    <citation type="journal article" date="2019" name="Microbiol. Resour. Announc.">
        <title>Complete Genome Sequence of Halomonas olivaria, a Moderately Halophilic Bacterium Isolated from Olive Processing Effluents, Obtained by Nanopore Sequencing.</title>
        <authorList>
            <person name="Nagata S."/>
            <person name="Ii K.M."/>
            <person name="Tsukimi T."/>
            <person name="Miura M.C."/>
            <person name="Galipon J."/>
            <person name="Arakawa K."/>
        </authorList>
    </citation>
    <scope>NUCLEOTIDE SEQUENCE [LARGE SCALE GENOMIC DNA]</scope>
    <source>
        <strain evidence="2">TYRC17</strain>
    </source>
</reference>
<organism evidence="1 2">
    <name type="scientific">Vreelandella olivaria</name>
    <dbReference type="NCBI Taxonomy" id="390919"/>
    <lineage>
        <taxon>Bacteria</taxon>
        <taxon>Pseudomonadati</taxon>
        <taxon>Pseudomonadota</taxon>
        <taxon>Gammaproteobacteria</taxon>
        <taxon>Oceanospirillales</taxon>
        <taxon>Halomonadaceae</taxon>
        <taxon>Vreelandella</taxon>
    </lineage>
</organism>
<name>A0ABM7GVX7_9GAMM</name>
<sequence length="84" mass="8700">MAFANPANGGITRHLAQSFDVMGEQQGLTAHASRGQCGFSSRMATADDNHVKAVGVIQETPRLVPFGTDDVASAVGLDAATLDQ</sequence>